<protein>
    <recommendedName>
        <fullName evidence="2">Bulb-type lectin domain-containing protein</fullName>
    </recommendedName>
</protein>
<accession>A0A6C0HY32</accession>
<dbReference type="AlphaFoldDB" id="A0A6C0HY32"/>
<dbReference type="Pfam" id="PF17164">
    <property type="entry name" value="DUF5122"/>
    <property type="match status" value="3"/>
</dbReference>
<name>A0A6C0HY32_9ZZZZ</name>
<proteinExistence type="predicted"/>
<reference evidence="1" key="1">
    <citation type="journal article" date="2020" name="Nature">
        <title>Giant virus diversity and host interactions through global metagenomics.</title>
        <authorList>
            <person name="Schulz F."/>
            <person name="Roux S."/>
            <person name="Paez-Espino D."/>
            <person name="Jungbluth S."/>
            <person name="Walsh D.A."/>
            <person name="Denef V.J."/>
            <person name="McMahon K.D."/>
            <person name="Konstantinidis K.T."/>
            <person name="Eloe-Fadrosh E.A."/>
            <person name="Kyrpides N.C."/>
            <person name="Woyke T."/>
        </authorList>
    </citation>
    <scope>NUCLEOTIDE SEQUENCE</scope>
    <source>
        <strain evidence="1">GVMAG-M-3300023184-182</strain>
    </source>
</reference>
<dbReference type="Gene3D" id="2.80.10.50">
    <property type="match status" value="2"/>
</dbReference>
<sequence length="475" mass="51436">MSFIKFQNVVLNNSDANTLEISGNFSLGSSVNYSNYIKIGPWNIKSVGSGVLDPTFGNNGIIDTDFSMNYSISTSLVIDKKNNIIIGGSEFNNDNASYAFAKYLPTGQLDTTFGNQGVVITDLSNDIYFFNGFFNGPIIFNKIIAIDSNNNIIFSGTVGEQGDYHVVLARYDENGNIDTNFGSSGYVLTDFSGNDSSQEFSVQVDLSDNIVVAGLDTDSNGNNYYALAKYLPTGIIDLTFGNEGFIVSNFSGNDNSSALSLVIDKQNNIVVAGVNNESYAFSKYSSSGNLIRTIVTNFDYSGDYSSAFSVAIDQQNNIIIGGVQFNNLNSDYNYALAKYDQNGDIIISFGDNGTIIADFSNNNYSLGLSVVVDLQNNIIIGGFSDGLYALAKYSQYGDLDTDFGNSGSIVTSYSANPSFSFVNSLAIDEHNNIFVSGYEAHYPDINYGIAKYFNSANLVAQLGDNGPSYSMIFKY</sequence>
<dbReference type="InterPro" id="IPR013431">
    <property type="entry name" value="Delta_60_rpt"/>
</dbReference>
<evidence type="ECO:0000313" key="1">
    <source>
        <dbReference type="EMBL" id="QHT85681.1"/>
    </source>
</evidence>
<organism evidence="1">
    <name type="scientific">viral metagenome</name>
    <dbReference type="NCBI Taxonomy" id="1070528"/>
    <lineage>
        <taxon>unclassified sequences</taxon>
        <taxon>metagenomes</taxon>
        <taxon>organismal metagenomes</taxon>
    </lineage>
</organism>
<dbReference type="SUPFAM" id="SSF101898">
    <property type="entry name" value="NHL repeat"/>
    <property type="match status" value="1"/>
</dbReference>
<dbReference type="NCBIfam" id="TIGR02608">
    <property type="entry name" value="delta_60_rpt"/>
    <property type="match status" value="5"/>
</dbReference>
<evidence type="ECO:0008006" key="2">
    <source>
        <dbReference type="Google" id="ProtNLM"/>
    </source>
</evidence>
<dbReference type="EMBL" id="MN740043">
    <property type="protein sequence ID" value="QHT85681.1"/>
    <property type="molecule type" value="Genomic_DNA"/>
</dbReference>